<evidence type="ECO:0000256" key="5">
    <source>
        <dbReference type="SAM" id="SignalP"/>
    </source>
</evidence>
<evidence type="ECO:0000256" key="4">
    <source>
        <dbReference type="ARBA" id="ARBA00038306"/>
    </source>
</evidence>
<reference evidence="7 8" key="1">
    <citation type="submission" date="2020-08" db="EMBL/GenBank/DDBJ databases">
        <title>Genomic Encyclopedia of Type Strains, Phase IV (KMG-IV): sequencing the most valuable type-strain genomes for metagenomic binning, comparative biology and taxonomic classification.</title>
        <authorList>
            <person name="Goeker M."/>
        </authorList>
    </citation>
    <scope>NUCLEOTIDE SEQUENCE [LARGE SCALE GENOMIC DNA]</scope>
    <source>
        <strain evidence="7 8">DSM 26736</strain>
    </source>
</reference>
<name>A0A840YR86_9SPHN</name>
<comment type="subcellular location">
    <subcellularLocation>
        <location evidence="1">Membrane</location>
    </subcellularLocation>
</comment>
<gene>
    <name evidence="7" type="ORF">FHT02_003104</name>
</gene>
<evidence type="ECO:0000256" key="3">
    <source>
        <dbReference type="ARBA" id="ARBA00023136"/>
    </source>
</evidence>
<dbReference type="PANTHER" id="PTHR34001">
    <property type="entry name" value="BLL7405 PROTEIN"/>
    <property type="match status" value="1"/>
</dbReference>
<organism evidence="7 8">
    <name type="scientific">Sphingomonas xinjiangensis</name>
    <dbReference type="NCBI Taxonomy" id="643568"/>
    <lineage>
        <taxon>Bacteria</taxon>
        <taxon>Pseudomonadati</taxon>
        <taxon>Pseudomonadota</taxon>
        <taxon>Alphaproteobacteria</taxon>
        <taxon>Sphingomonadales</taxon>
        <taxon>Sphingomonadaceae</taxon>
        <taxon>Sphingomonas</taxon>
    </lineage>
</organism>
<dbReference type="Gene3D" id="2.40.160.20">
    <property type="match status" value="1"/>
</dbReference>
<dbReference type="RefSeq" id="WP_184089394.1">
    <property type="nucleotide sequence ID" value="NZ_JACIJF010000010.1"/>
</dbReference>
<dbReference type="SUPFAM" id="SSF56925">
    <property type="entry name" value="OMPA-like"/>
    <property type="match status" value="1"/>
</dbReference>
<evidence type="ECO:0000313" key="8">
    <source>
        <dbReference type="Proteomes" id="UP000527143"/>
    </source>
</evidence>
<feature type="chain" id="PRO_5032732940" evidence="5">
    <location>
        <begin position="24"/>
        <end position="202"/>
    </location>
</feature>
<dbReference type="Pfam" id="PF13505">
    <property type="entry name" value="OMP_b-brl"/>
    <property type="match status" value="1"/>
</dbReference>
<keyword evidence="2 5" id="KW-0732">Signal</keyword>
<dbReference type="Proteomes" id="UP000527143">
    <property type="component" value="Unassembled WGS sequence"/>
</dbReference>
<accession>A0A840YR86</accession>
<dbReference type="AlphaFoldDB" id="A0A840YR86"/>
<comment type="caution">
    <text evidence="7">The sequence shown here is derived from an EMBL/GenBank/DDBJ whole genome shotgun (WGS) entry which is preliminary data.</text>
</comment>
<sequence>MKSFLIIPALIAGITGLAGTASAQEFNGPSVGVQLGWGKTDVRNPDTEIGTATIDRTRDAFVGGVFVGYDQEVLPSVVIGAQADLTLAADDELTRRTATSSVTLDPKLAFDLTLRAGYVVAPSTLLYVRGGYANARVRTTISDPRGVRSDSSNRDGWTVGGGLERVIWDRVSARLEYRYADLSDGDGKFDRHQVLVGASYRF</sequence>
<evidence type="ECO:0000256" key="2">
    <source>
        <dbReference type="ARBA" id="ARBA00022729"/>
    </source>
</evidence>
<dbReference type="PANTHER" id="PTHR34001:SF3">
    <property type="entry name" value="BLL7405 PROTEIN"/>
    <property type="match status" value="1"/>
</dbReference>
<keyword evidence="8" id="KW-1185">Reference proteome</keyword>
<dbReference type="InterPro" id="IPR011250">
    <property type="entry name" value="OMP/PagP_B-barrel"/>
</dbReference>
<evidence type="ECO:0000256" key="1">
    <source>
        <dbReference type="ARBA" id="ARBA00004370"/>
    </source>
</evidence>
<dbReference type="EMBL" id="JACIJF010000010">
    <property type="protein sequence ID" value="MBB5711852.1"/>
    <property type="molecule type" value="Genomic_DNA"/>
</dbReference>
<keyword evidence="3" id="KW-0472">Membrane</keyword>
<dbReference type="InterPro" id="IPR027385">
    <property type="entry name" value="Beta-barrel_OMP"/>
</dbReference>
<comment type="similarity">
    <text evidence="4">Belongs to the Omp25/RopB family.</text>
</comment>
<protein>
    <submittedName>
        <fullName evidence="7">Outer membrane immunogenic protein</fullName>
    </submittedName>
</protein>
<dbReference type="InterPro" id="IPR051692">
    <property type="entry name" value="OMP-like"/>
</dbReference>
<dbReference type="GO" id="GO:0016020">
    <property type="term" value="C:membrane"/>
    <property type="evidence" value="ECO:0007669"/>
    <property type="project" value="UniProtKB-SubCell"/>
</dbReference>
<evidence type="ECO:0000313" key="7">
    <source>
        <dbReference type="EMBL" id="MBB5711852.1"/>
    </source>
</evidence>
<evidence type="ECO:0000259" key="6">
    <source>
        <dbReference type="Pfam" id="PF13505"/>
    </source>
</evidence>
<proteinExistence type="inferred from homology"/>
<feature type="domain" description="Outer membrane protein beta-barrel" evidence="6">
    <location>
        <begin position="10"/>
        <end position="202"/>
    </location>
</feature>
<feature type="signal peptide" evidence="5">
    <location>
        <begin position="1"/>
        <end position="23"/>
    </location>
</feature>